<dbReference type="GO" id="GO:0031267">
    <property type="term" value="F:small GTPase binding"/>
    <property type="evidence" value="ECO:0007669"/>
    <property type="project" value="TreeGrafter"/>
</dbReference>
<comment type="catalytic activity">
    <reaction evidence="8 9">
        <text>L-arginyl-[protein] + NAD(+) = N(omega)-(ADP-D-ribosyl)-L-arginyl-[protein] + nicotinamide + H(+)</text>
        <dbReference type="Rhea" id="RHEA:19149"/>
        <dbReference type="Rhea" id="RHEA-COMP:10532"/>
        <dbReference type="Rhea" id="RHEA-COMP:15087"/>
        <dbReference type="ChEBI" id="CHEBI:15378"/>
        <dbReference type="ChEBI" id="CHEBI:17154"/>
        <dbReference type="ChEBI" id="CHEBI:29965"/>
        <dbReference type="ChEBI" id="CHEBI:57540"/>
        <dbReference type="ChEBI" id="CHEBI:142554"/>
        <dbReference type="EC" id="2.4.2.31"/>
    </reaction>
</comment>
<dbReference type="PROSITE" id="PS51996">
    <property type="entry name" value="TR_MART"/>
    <property type="match status" value="1"/>
</dbReference>
<keyword evidence="12" id="KW-1185">Reference proteome</keyword>
<evidence type="ECO:0000256" key="5">
    <source>
        <dbReference type="ARBA" id="ARBA00022679"/>
    </source>
</evidence>
<dbReference type="PANTHER" id="PTHR24113:SF12">
    <property type="entry name" value="RAN GTPASE-ACTIVATING PROTEIN 1"/>
    <property type="match status" value="1"/>
</dbReference>
<comment type="caution">
    <text evidence="10">The sequence shown here is derived from an EMBL/GenBank/DDBJ whole genome shotgun (WGS) entry which is preliminary data.</text>
</comment>
<evidence type="ECO:0000256" key="8">
    <source>
        <dbReference type="ARBA" id="ARBA00047597"/>
    </source>
</evidence>
<dbReference type="SMART" id="SM00368">
    <property type="entry name" value="LRR_RI"/>
    <property type="match status" value="4"/>
</dbReference>
<dbReference type="Gene3D" id="3.90.176.10">
    <property type="entry name" value="Toxin ADP-ribosyltransferase, Chain A, domain 1"/>
    <property type="match status" value="1"/>
</dbReference>
<comment type="similarity">
    <text evidence="1 9">Belongs to the Arg-specific ADP-ribosyltransferase family.</text>
</comment>
<evidence type="ECO:0000313" key="12">
    <source>
        <dbReference type="Proteomes" id="UP000663829"/>
    </source>
</evidence>
<dbReference type="GO" id="GO:0005829">
    <property type="term" value="C:cytosol"/>
    <property type="evidence" value="ECO:0007669"/>
    <property type="project" value="TreeGrafter"/>
</dbReference>
<dbReference type="Pfam" id="PF01129">
    <property type="entry name" value="ART"/>
    <property type="match status" value="1"/>
</dbReference>
<evidence type="ECO:0000256" key="7">
    <source>
        <dbReference type="ARBA" id="ARBA00022737"/>
    </source>
</evidence>
<dbReference type="GO" id="GO:0005634">
    <property type="term" value="C:nucleus"/>
    <property type="evidence" value="ECO:0007669"/>
    <property type="project" value="TreeGrafter"/>
</dbReference>
<evidence type="ECO:0000313" key="10">
    <source>
        <dbReference type="EMBL" id="CAF1561948.1"/>
    </source>
</evidence>
<evidence type="ECO:0000256" key="4">
    <source>
        <dbReference type="ARBA" id="ARBA00022676"/>
    </source>
</evidence>
<keyword evidence="2" id="KW-0343">GTPase activation</keyword>
<dbReference type="AlphaFoldDB" id="A0A815XV18"/>
<dbReference type="GO" id="GO:0006913">
    <property type="term" value="P:nucleocytoplasmic transport"/>
    <property type="evidence" value="ECO:0007669"/>
    <property type="project" value="TreeGrafter"/>
</dbReference>
<keyword evidence="4 9" id="KW-0328">Glycosyltransferase</keyword>
<evidence type="ECO:0000256" key="9">
    <source>
        <dbReference type="RuleBase" id="RU361228"/>
    </source>
</evidence>
<gene>
    <name evidence="10" type="ORF">GPM918_LOCUS39821</name>
    <name evidence="11" type="ORF">SRO942_LOCUS40727</name>
</gene>
<dbReference type="InterPro" id="IPR000768">
    <property type="entry name" value="ART"/>
</dbReference>
<evidence type="ECO:0000256" key="2">
    <source>
        <dbReference type="ARBA" id="ARBA00022468"/>
    </source>
</evidence>
<evidence type="ECO:0000313" key="11">
    <source>
        <dbReference type="EMBL" id="CAF4423528.1"/>
    </source>
</evidence>
<keyword evidence="3" id="KW-0433">Leucine-rich repeat</keyword>
<dbReference type="EMBL" id="CAJNOQ010028483">
    <property type="protein sequence ID" value="CAF1561948.1"/>
    <property type="molecule type" value="Genomic_DNA"/>
</dbReference>
<dbReference type="Proteomes" id="UP000663829">
    <property type="component" value="Unassembled WGS sequence"/>
</dbReference>
<dbReference type="Gene3D" id="3.80.10.10">
    <property type="entry name" value="Ribonuclease Inhibitor"/>
    <property type="match status" value="1"/>
</dbReference>
<dbReference type="GO" id="GO:0048471">
    <property type="term" value="C:perinuclear region of cytoplasm"/>
    <property type="evidence" value="ECO:0007669"/>
    <property type="project" value="TreeGrafter"/>
</dbReference>
<proteinExistence type="inferred from homology"/>
<evidence type="ECO:0000256" key="3">
    <source>
        <dbReference type="ARBA" id="ARBA00022614"/>
    </source>
</evidence>
<keyword evidence="6" id="KW-0548">Nucleotidyltransferase</keyword>
<dbReference type="PANTHER" id="PTHR24113">
    <property type="entry name" value="RAN GTPASE-ACTIVATING PROTEIN 1"/>
    <property type="match status" value="1"/>
</dbReference>
<dbReference type="GO" id="GO:0016779">
    <property type="term" value="F:nucleotidyltransferase activity"/>
    <property type="evidence" value="ECO:0007669"/>
    <property type="project" value="UniProtKB-KW"/>
</dbReference>
<keyword evidence="9" id="KW-0521">NADP</keyword>
<dbReference type="EMBL" id="CAJOBC010094243">
    <property type="protein sequence ID" value="CAF4423528.1"/>
    <property type="molecule type" value="Genomic_DNA"/>
</dbReference>
<keyword evidence="5 9" id="KW-0808">Transferase</keyword>
<dbReference type="SUPFAM" id="SSF56399">
    <property type="entry name" value="ADP-ribosylation"/>
    <property type="match status" value="1"/>
</dbReference>
<dbReference type="InterPro" id="IPR032675">
    <property type="entry name" value="LRR_dom_sf"/>
</dbReference>
<dbReference type="InterPro" id="IPR001611">
    <property type="entry name" value="Leu-rich_rpt"/>
</dbReference>
<dbReference type="GO" id="GO:0005096">
    <property type="term" value="F:GTPase activator activity"/>
    <property type="evidence" value="ECO:0007669"/>
    <property type="project" value="UniProtKB-KW"/>
</dbReference>
<dbReference type="Proteomes" id="UP000681722">
    <property type="component" value="Unassembled WGS sequence"/>
</dbReference>
<sequence length="498" mass="56554">MASRYTNGDVQQKHTFRFKDVSGEPQRMLPPIQGYENVPLVSLEEAVHPLISLVPQIKRMAWTVKQNCDEPLDGLTADESASIMLYTMEWIPKHKSFYYVFNTALRSENRQKLKPWFRYLKLIVTALSKLPSARRTVYRGVKMDLHRLYPKGKTFVWWGFSSCTLTLEVLQSEDFLGKSGTRTMFTIECDSGKDIRNHSLYQSEDEILLPAARQFKVMGCLDLGNSVYIIQLKEIEPMFPLLEPISSHAVPLAQPTNRLPPPSTGLLKTVKPSMKNDVTYRNPRLEEEIAKYELRSFVLLSKEHLTDRDMNIVAPQVIIQKQCTALWLAQNEITPNGASIIADALQDNTTLETLELSGNRLSDKGIHSLTQILAVNNSTLKKLYFGSNGITDRGALYIAQFLRNNRALTRLDLSFNEIGDIGVQRLARVLAHFNTTLIQLNLSWNKSVSDSSVDYFADMIEHHRGFDVVDVSNCSLSVTGKAKLRDMTRLKKNLKLSL</sequence>
<dbReference type="Pfam" id="PF13516">
    <property type="entry name" value="LRR_6"/>
    <property type="match status" value="4"/>
</dbReference>
<protein>
    <recommendedName>
        <fullName evidence="9">NAD(P)(+)--arginine ADP-ribosyltransferase</fullName>
        <ecNumber evidence="9">2.4.2.31</ecNumber>
    </recommendedName>
    <alternativeName>
        <fullName evidence="9">Mono(ADP-ribosyl)transferase</fullName>
    </alternativeName>
</protein>
<keyword evidence="9" id="KW-0520">NAD</keyword>
<dbReference type="EC" id="2.4.2.31" evidence="9"/>
<dbReference type="GO" id="GO:0106274">
    <property type="term" value="F:NAD+-protein-arginine ADP-ribosyltransferase activity"/>
    <property type="evidence" value="ECO:0007669"/>
    <property type="project" value="UniProtKB-EC"/>
</dbReference>
<keyword evidence="7" id="KW-0677">Repeat</keyword>
<name>A0A815XV18_9BILA</name>
<dbReference type="SUPFAM" id="SSF52047">
    <property type="entry name" value="RNI-like"/>
    <property type="match status" value="1"/>
</dbReference>
<dbReference type="InterPro" id="IPR027038">
    <property type="entry name" value="RanGap"/>
</dbReference>
<organism evidence="10 12">
    <name type="scientific">Didymodactylos carnosus</name>
    <dbReference type="NCBI Taxonomy" id="1234261"/>
    <lineage>
        <taxon>Eukaryota</taxon>
        <taxon>Metazoa</taxon>
        <taxon>Spiralia</taxon>
        <taxon>Gnathifera</taxon>
        <taxon>Rotifera</taxon>
        <taxon>Eurotatoria</taxon>
        <taxon>Bdelloidea</taxon>
        <taxon>Philodinida</taxon>
        <taxon>Philodinidae</taxon>
        <taxon>Didymodactylos</taxon>
    </lineage>
</organism>
<evidence type="ECO:0000256" key="1">
    <source>
        <dbReference type="ARBA" id="ARBA00009558"/>
    </source>
</evidence>
<reference evidence="10" key="1">
    <citation type="submission" date="2021-02" db="EMBL/GenBank/DDBJ databases">
        <authorList>
            <person name="Nowell W R."/>
        </authorList>
    </citation>
    <scope>NUCLEOTIDE SEQUENCE</scope>
</reference>
<evidence type="ECO:0000256" key="6">
    <source>
        <dbReference type="ARBA" id="ARBA00022695"/>
    </source>
</evidence>
<dbReference type="OrthoDB" id="423533at2759"/>
<accession>A0A815XV18</accession>